<dbReference type="GO" id="GO:0008831">
    <property type="term" value="F:dTDP-4-dehydrorhamnose reductase activity"/>
    <property type="evidence" value="ECO:0007669"/>
    <property type="project" value="UniProtKB-EC"/>
</dbReference>
<dbReference type="PANTHER" id="PTHR10491:SF4">
    <property type="entry name" value="METHIONINE ADENOSYLTRANSFERASE 2 SUBUNIT BETA"/>
    <property type="match status" value="1"/>
</dbReference>
<dbReference type="Gene3D" id="3.40.50.720">
    <property type="entry name" value="NAD(P)-binding Rossmann-like Domain"/>
    <property type="match status" value="1"/>
</dbReference>
<evidence type="ECO:0000256" key="1">
    <source>
        <dbReference type="ARBA" id="ARBA00004781"/>
    </source>
</evidence>
<comment type="function">
    <text evidence="6">Catalyzes the reduction of dTDP-6-deoxy-L-lyxo-4-hexulose to yield dTDP-L-rhamnose.</text>
</comment>
<dbReference type="SUPFAM" id="SSF51735">
    <property type="entry name" value="NAD(P)-binding Rossmann-fold domains"/>
    <property type="match status" value="1"/>
</dbReference>
<evidence type="ECO:0000313" key="10">
    <source>
        <dbReference type="Proteomes" id="UP000094501"/>
    </source>
</evidence>
<dbReference type="PANTHER" id="PTHR10491">
    <property type="entry name" value="DTDP-4-DEHYDRORHAMNOSE REDUCTASE"/>
    <property type="match status" value="1"/>
</dbReference>
<proteinExistence type="inferred from homology"/>
<comment type="pathway">
    <text evidence="1 6">Carbohydrate biosynthesis; dTDP-L-rhamnose biosynthesis.</text>
</comment>
<feature type="region of interest" description="Disordered" evidence="7">
    <location>
        <begin position="236"/>
        <end position="262"/>
    </location>
</feature>
<evidence type="ECO:0000256" key="4">
    <source>
        <dbReference type="ARBA" id="ARBA00017099"/>
    </source>
</evidence>
<dbReference type="InterPro" id="IPR036291">
    <property type="entry name" value="NAD(P)-bd_dom_sf"/>
</dbReference>
<dbReference type="Pfam" id="PF04321">
    <property type="entry name" value="RmlD_sub_bind"/>
    <property type="match status" value="1"/>
</dbReference>
<dbReference type="EMBL" id="LPWG01000002">
    <property type="protein sequence ID" value="ODS01228.1"/>
    <property type="molecule type" value="Genomic_DNA"/>
</dbReference>
<sequence length="310" mass="32392">MTANVLVIGRKGQVATSLAEAARAAGLTLTTLGRPEIDLADASSIHTAIAGSTADVVVNAAAYTAVDKAESERELAFAINADGVKHLAEACAQTGRPLIHISTDYVFDGTAPGPYAEDDPVAPLGVYGASKLAGENFVRAACPAHVILRTAWVVSPFGHNFVKTMLRLAETRDELGVVDDQRGSPTYAPHLADAILGIVEQIADGRDSGKWGTYNAAGTGEATWCDVAREVFEQSARRGGPTAKVRPITTAEYPTPAQRPANSRLDCSRMAATFGISLPDWRQGIAECVQRLHAKDQAGTGDAAVAGGEA</sequence>
<comment type="similarity">
    <text evidence="2 6">Belongs to the dTDP-4-dehydrorhamnose reductase family.</text>
</comment>
<gene>
    <name evidence="9" type="ORF">AUC68_12765</name>
</gene>
<dbReference type="Gene3D" id="3.90.25.10">
    <property type="entry name" value="UDP-galactose 4-epimerase, domain 1"/>
    <property type="match status" value="1"/>
</dbReference>
<dbReference type="AlphaFoldDB" id="A0A1E3W5X0"/>
<evidence type="ECO:0000313" key="9">
    <source>
        <dbReference type="EMBL" id="ODS01228.1"/>
    </source>
</evidence>
<dbReference type="STRING" id="1774968.AUC68_12765"/>
<dbReference type="InterPro" id="IPR005913">
    <property type="entry name" value="dTDP_dehydrorham_reduct"/>
</dbReference>
<dbReference type="GO" id="GO:0019305">
    <property type="term" value="P:dTDP-rhamnose biosynthetic process"/>
    <property type="evidence" value="ECO:0007669"/>
    <property type="project" value="UniProtKB-UniPathway"/>
</dbReference>
<dbReference type="RefSeq" id="WP_069436063.1">
    <property type="nucleotide sequence ID" value="NZ_LPWG01000002.1"/>
</dbReference>
<accession>A0A1E3W5X0</accession>
<name>A0A1E3W5X0_9HYPH</name>
<keyword evidence="6" id="KW-0560">Oxidoreductase</keyword>
<dbReference type="OrthoDB" id="9803892at2"/>
<evidence type="ECO:0000256" key="6">
    <source>
        <dbReference type="RuleBase" id="RU364082"/>
    </source>
</evidence>
<dbReference type="Proteomes" id="UP000094501">
    <property type="component" value="Unassembled WGS sequence"/>
</dbReference>
<comment type="catalytic activity">
    <reaction evidence="5 6">
        <text>dTDP-beta-L-rhamnose + NADP(+) = dTDP-4-dehydro-beta-L-rhamnose + NADPH + H(+)</text>
        <dbReference type="Rhea" id="RHEA:21796"/>
        <dbReference type="ChEBI" id="CHEBI:15378"/>
        <dbReference type="ChEBI" id="CHEBI:57510"/>
        <dbReference type="ChEBI" id="CHEBI:57783"/>
        <dbReference type="ChEBI" id="CHEBI:58349"/>
        <dbReference type="ChEBI" id="CHEBI:62830"/>
        <dbReference type="EC" id="1.1.1.133"/>
    </reaction>
</comment>
<evidence type="ECO:0000256" key="2">
    <source>
        <dbReference type="ARBA" id="ARBA00010944"/>
    </source>
</evidence>
<comment type="caution">
    <text evidence="9">The sequence shown here is derived from an EMBL/GenBank/DDBJ whole genome shotgun (WGS) entry which is preliminary data.</text>
</comment>
<evidence type="ECO:0000256" key="7">
    <source>
        <dbReference type="SAM" id="MobiDB-lite"/>
    </source>
</evidence>
<dbReference type="UniPathway" id="UPA00124"/>
<keyword evidence="6" id="KW-0521">NADP</keyword>
<dbReference type="CDD" id="cd05254">
    <property type="entry name" value="dTDP_HR_like_SDR_e"/>
    <property type="match status" value="1"/>
</dbReference>
<comment type="cofactor">
    <cofactor evidence="6">
        <name>Mg(2+)</name>
        <dbReference type="ChEBI" id="CHEBI:18420"/>
    </cofactor>
    <text evidence="6">Binds 1 Mg(2+) ion per monomer.</text>
</comment>
<dbReference type="EC" id="1.1.1.133" evidence="3 6"/>
<dbReference type="InterPro" id="IPR029903">
    <property type="entry name" value="RmlD-like-bd"/>
</dbReference>
<protein>
    <recommendedName>
        <fullName evidence="4 6">dTDP-4-dehydrorhamnose reductase</fullName>
        <ecNumber evidence="3 6">1.1.1.133</ecNumber>
    </recommendedName>
</protein>
<dbReference type="NCBIfam" id="TIGR01214">
    <property type="entry name" value="rmlD"/>
    <property type="match status" value="1"/>
</dbReference>
<feature type="domain" description="RmlD-like substrate binding" evidence="8">
    <location>
        <begin position="4"/>
        <end position="292"/>
    </location>
</feature>
<evidence type="ECO:0000256" key="5">
    <source>
        <dbReference type="ARBA" id="ARBA00048200"/>
    </source>
</evidence>
<reference evidence="9 10" key="1">
    <citation type="journal article" date="2016" name="Environ. Microbiol.">
        <title>New Methyloceanibacter diversity from North Sea sediments includes methanotroph containing solely the soluble methane monooxygenase.</title>
        <authorList>
            <person name="Vekeman B."/>
            <person name="Kerckhof F.M."/>
            <person name="Cremers G."/>
            <person name="de Vos P."/>
            <person name="Vandamme P."/>
            <person name="Boon N."/>
            <person name="Op den Camp H.J."/>
            <person name="Heylen K."/>
        </authorList>
    </citation>
    <scope>NUCLEOTIDE SEQUENCE [LARGE SCALE GENOMIC DNA]</scope>
    <source>
        <strain evidence="9 10">R-67174</strain>
    </source>
</reference>
<evidence type="ECO:0000259" key="8">
    <source>
        <dbReference type="Pfam" id="PF04321"/>
    </source>
</evidence>
<evidence type="ECO:0000256" key="3">
    <source>
        <dbReference type="ARBA" id="ARBA00012929"/>
    </source>
</evidence>
<organism evidence="9 10">
    <name type="scientific">Methyloceanibacter methanicus</name>
    <dbReference type="NCBI Taxonomy" id="1774968"/>
    <lineage>
        <taxon>Bacteria</taxon>
        <taxon>Pseudomonadati</taxon>
        <taxon>Pseudomonadota</taxon>
        <taxon>Alphaproteobacteria</taxon>
        <taxon>Hyphomicrobiales</taxon>
        <taxon>Hyphomicrobiaceae</taxon>
        <taxon>Methyloceanibacter</taxon>
    </lineage>
</organism>
<keyword evidence="10" id="KW-1185">Reference proteome</keyword>